<accession>W4FGP8</accession>
<keyword evidence="1" id="KW-0472">Membrane</keyword>
<keyword evidence="1" id="KW-1133">Transmembrane helix</keyword>
<protein>
    <submittedName>
        <fullName evidence="3">Uncharacterized protein</fullName>
    </submittedName>
</protein>
<keyword evidence="1" id="KW-0812">Transmembrane</keyword>
<dbReference type="GeneID" id="20818891"/>
<keyword evidence="2" id="KW-0732">Signal</keyword>
<evidence type="ECO:0000256" key="2">
    <source>
        <dbReference type="SAM" id="SignalP"/>
    </source>
</evidence>
<evidence type="ECO:0000256" key="1">
    <source>
        <dbReference type="SAM" id="Phobius"/>
    </source>
</evidence>
<sequence>MGTSRRLMWLMAALCLTLCAFSASAQQALFPGTTACQRCANDSTQCGDAYKGIPGKYCGPWLSSGVKQACCCPPTARCVIPINAASCGCDSDPTPINKPTTSSSKTPFWVWILVGVGVLALAVVIWRCCCVTVYEPEPVYVPAGGVTYVGQQPVVVQQPYGGYGYGNGYGNGGNMAAGVAIGATAGIVGGVLIGEALADHGDHGNYYGGGGGGDYGGGGGGGGGADFGGDF</sequence>
<gene>
    <name evidence="3" type="ORF">H257_16895</name>
</gene>
<name>W4FGP8_APHAT</name>
<feature type="signal peptide" evidence="2">
    <location>
        <begin position="1"/>
        <end position="25"/>
    </location>
</feature>
<dbReference type="STRING" id="112090.W4FGP8"/>
<feature type="chain" id="PRO_5004841636" evidence="2">
    <location>
        <begin position="26"/>
        <end position="231"/>
    </location>
</feature>
<evidence type="ECO:0000313" key="3">
    <source>
        <dbReference type="EMBL" id="ETV66682.1"/>
    </source>
</evidence>
<dbReference type="EMBL" id="KI913207">
    <property type="protein sequence ID" value="ETV66682.1"/>
    <property type="molecule type" value="Genomic_DNA"/>
</dbReference>
<organism evidence="3">
    <name type="scientific">Aphanomyces astaci</name>
    <name type="common">Crayfish plague agent</name>
    <dbReference type="NCBI Taxonomy" id="112090"/>
    <lineage>
        <taxon>Eukaryota</taxon>
        <taxon>Sar</taxon>
        <taxon>Stramenopiles</taxon>
        <taxon>Oomycota</taxon>
        <taxon>Saprolegniomycetes</taxon>
        <taxon>Saprolegniales</taxon>
        <taxon>Verrucalvaceae</taxon>
        <taxon>Aphanomyces</taxon>
    </lineage>
</organism>
<feature type="transmembrane region" description="Helical" evidence="1">
    <location>
        <begin position="108"/>
        <end position="126"/>
    </location>
</feature>
<dbReference type="AlphaFoldDB" id="W4FGP8"/>
<dbReference type="VEuPathDB" id="FungiDB:H257_16895"/>
<reference evidence="3" key="1">
    <citation type="submission" date="2013-12" db="EMBL/GenBank/DDBJ databases">
        <title>The Genome Sequence of Aphanomyces astaci APO3.</title>
        <authorList>
            <consortium name="The Broad Institute Genomics Platform"/>
            <person name="Russ C."/>
            <person name="Tyler B."/>
            <person name="van West P."/>
            <person name="Dieguez-Uribeondo J."/>
            <person name="Young S.K."/>
            <person name="Zeng Q."/>
            <person name="Gargeya S."/>
            <person name="Fitzgerald M."/>
            <person name="Abouelleil A."/>
            <person name="Alvarado L."/>
            <person name="Chapman S.B."/>
            <person name="Gainer-Dewar J."/>
            <person name="Goldberg J."/>
            <person name="Griggs A."/>
            <person name="Gujja S."/>
            <person name="Hansen M."/>
            <person name="Howarth C."/>
            <person name="Imamovic A."/>
            <person name="Ireland A."/>
            <person name="Larimer J."/>
            <person name="McCowan C."/>
            <person name="Murphy C."/>
            <person name="Pearson M."/>
            <person name="Poon T.W."/>
            <person name="Priest M."/>
            <person name="Roberts A."/>
            <person name="Saif S."/>
            <person name="Shea T."/>
            <person name="Sykes S."/>
            <person name="Wortman J."/>
            <person name="Nusbaum C."/>
            <person name="Birren B."/>
        </authorList>
    </citation>
    <scope>NUCLEOTIDE SEQUENCE [LARGE SCALE GENOMIC DNA]</scope>
    <source>
        <strain evidence="3">APO3</strain>
    </source>
</reference>
<dbReference type="RefSeq" id="XP_009843807.1">
    <property type="nucleotide sequence ID" value="XM_009845505.1"/>
</dbReference>
<dbReference type="OrthoDB" id="75760at2759"/>
<proteinExistence type="predicted"/>